<evidence type="ECO:0000313" key="2">
    <source>
        <dbReference type="EMBL" id="RJP65529.1"/>
    </source>
</evidence>
<evidence type="ECO:0000256" key="1">
    <source>
        <dbReference type="SAM" id="SignalP"/>
    </source>
</evidence>
<keyword evidence="1" id="KW-0732">Signal</keyword>
<gene>
    <name evidence="2" type="ORF">C4532_17505</name>
</gene>
<comment type="caution">
    <text evidence="2">The sequence shown here is derived from an EMBL/GenBank/DDBJ whole genome shotgun (WGS) entry which is preliminary data.</text>
</comment>
<dbReference type="Pfam" id="PF04338">
    <property type="entry name" value="DUF481"/>
    <property type="match status" value="1"/>
</dbReference>
<dbReference type="InterPro" id="IPR007433">
    <property type="entry name" value="DUF481"/>
</dbReference>
<dbReference type="EMBL" id="QZKI01000125">
    <property type="protein sequence ID" value="RJP65529.1"/>
    <property type="molecule type" value="Genomic_DNA"/>
</dbReference>
<organism evidence="2 3">
    <name type="scientific">Candidatus Abyssobacteria bacterium SURF_17</name>
    <dbReference type="NCBI Taxonomy" id="2093361"/>
    <lineage>
        <taxon>Bacteria</taxon>
        <taxon>Pseudomonadati</taxon>
        <taxon>Candidatus Hydrogenedentota</taxon>
        <taxon>Candidatus Abyssobacteria</taxon>
    </lineage>
</organism>
<accession>A0A419EQA7</accession>
<name>A0A419EQA7_9BACT</name>
<feature type="signal peptide" evidence="1">
    <location>
        <begin position="1"/>
        <end position="22"/>
    </location>
</feature>
<sequence length="379" mass="41960">MRKLCGLFFLFVVATMPTIVFADHIALANGDSISGEIIHISDGQIQVVTEYAGEIRIDFSKATDLTTETSGRVTMKNGDAITGRLLSVSEEDMVIASVILGELRVPRESFVSFELLEKSVSVQAEAEAVPVSTREAAADHEVTRQSVEDEMVEAKAPELPADLWSGSFAVGAQLQRGNTDTMDVHIESSATRTVPREELRLKFYADYGETEGNTDTNRIFGEGKLKVFLSEPRYVFGLTNMEYDEMENLDLRAQAFGGAGQIFLKTGRTQFLGEIGAGLTGEFFDNDGDEETVEPSGWLNAEWRQKVGARAEFFQGLTLYPSLGSFGDYRVRSESALTTPISDHWAVKLSVIDDYDSDPESEDVRKNDFRLISSLEYKF</sequence>
<evidence type="ECO:0000313" key="3">
    <source>
        <dbReference type="Proteomes" id="UP000285961"/>
    </source>
</evidence>
<reference evidence="2 3" key="1">
    <citation type="journal article" date="2017" name="ISME J.">
        <title>Energy and carbon metabolisms in a deep terrestrial subsurface fluid microbial community.</title>
        <authorList>
            <person name="Momper L."/>
            <person name="Jungbluth S.P."/>
            <person name="Lee M.D."/>
            <person name="Amend J.P."/>
        </authorList>
    </citation>
    <scope>NUCLEOTIDE SEQUENCE [LARGE SCALE GENOMIC DNA]</scope>
    <source>
        <strain evidence="2">SURF_17</strain>
    </source>
</reference>
<feature type="chain" id="PRO_5019356078" evidence="1">
    <location>
        <begin position="23"/>
        <end position="379"/>
    </location>
</feature>
<protein>
    <submittedName>
        <fullName evidence="2">DUF481 domain-containing protein</fullName>
    </submittedName>
</protein>
<proteinExistence type="predicted"/>
<dbReference type="AlphaFoldDB" id="A0A419EQA7"/>
<dbReference type="Proteomes" id="UP000285961">
    <property type="component" value="Unassembled WGS sequence"/>
</dbReference>